<organism evidence="2 3">
    <name type="scientific">Albidovulum inexpectatum</name>
    <dbReference type="NCBI Taxonomy" id="196587"/>
    <lineage>
        <taxon>Bacteria</taxon>
        <taxon>Pseudomonadati</taxon>
        <taxon>Pseudomonadota</taxon>
        <taxon>Alphaproteobacteria</taxon>
        <taxon>Rhodobacterales</taxon>
        <taxon>Paracoccaceae</taxon>
        <taxon>Albidovulum</taxon>
    </lineage>
</organism>
<keyword evidence="3" id="KW-1185">Reference proteome</keyword>
<evidence type="ECO:0008006" key="4">
    <source>
        <dbReference type="Google" id="ProtNLM"/>
    </source>
</evidence>
<dbReference type="RefSeq" id="WP_104070275.1">
    <property type="nucleotide sequence ID" value="NZ_PRDS01000003.1"/>
</dbReference>
<feature type="region of interest" description="Disordered" evidence="1">
    <location>
        <begin position="76"/>
        <end position="134"/>
    </location>
</feature>
<accession>A0A2S5JIR4</accession>
<evidence type="ECO:0000313" key="3">
    <source>
        <dbReference type="Proteomes" id="UP000239736"/>
    </source>
</evidence>
<name>A0A2S5JIR4_9RHOB</name>
<evidence type="ECO:0000256" key="1">
    <source>
        <dbReference type="SAM" id="MobiDB-lite"/>
    </source>
</evidence>
<dbReference type="AlphaFoldDB" id="A0A2S5JIR4"/>
<dbReference type="OrthoDB" id="7658888at2"/>
<dbReference type="EMBL" id="PRDS01000003">
    <property type="protein sequence ID" value="PPB81238.1"/>
    <property type="molecule type" value="Genomic_DNA"/>
</dbReference>
<comment type="caution">
    <text evidence="2">The sequence shown here is derived from an EMBL/GenBank/DDBJ whole genome shotgun (WGS) entry which is preliminary data.</text>
</comment>
<evidence type="ECO:0000313" key="2">
    <source>
        <dbReference type="EMBL" id="PPB81238.1"/>
    </source>
</evidence>
<proteinExistence type="predicted"/>
<protein>
    <recommendedName>
        <fullName evidence="4">DUF4177 domain-containing protein</fullName>
    </recommendedName>
</protein>
<gene>
    <name evidence="2" type="ORF">LV82_01284</name>
</gene>
<sequence length="134" mass="14966">MTRYEYRVVPAPMRGQKAAGAKTNAERFGAALTATINEMAAKGWEYLRSDTLPCEERAGFTRRTTVYHSMLVFRRPAEPAPRETAMNDDPAVRTPPAPRASVLRAAQPEPPLRKPLFTRPAQKPDDADDPDRES</sequence>
<dbReference type="Proteomes" id="UP000239736">
    <property type="component" value="Unassembled WGS sequence"/>
</dbReference>
<reference evidence="2 3" key="1">
    <citation type="submission" date="2018-01" db="EMBL/GenBank/DDBJ databases">
        <title>Genomic Encyclopedia of Archaeal and Bacterial Type Strains, Phase II (KMG-II): from individual species to whole genera.</title>
        <authorList>
            <person name="Goeker M."/>
        </authorList>
    </citation>
    <scope>NUCLEOTIDE SEQUENCE [LARGE SCALE GENOMIC DNA]</scope>
    <source>
        <strain evidence="2 3">DSM 12048</strain>
    </source>
</reference>